<dbReference type="AlphaFoldDB" id="A0A6A4J6A8"/>
<evidence type="ECO:0000313" key="2">
    <source>
        <dbReference type="Proteomes" id="UP000466442"/>
    </source>
</evidence>
<organism evidence="1 2">
    <name type="scientific">Apolygus lucorum</name>
    <name type="common">Small green plant bug</name>
    <name type="synonym">Lygocoris lucorum</name>
    <dbReference type="NCBI Taxonomy" id="248454"/>
    <lineage>
        <taxon>Eukaryota</taxon>
        <taxon>Metazoa</taxon>
        <taxon>Ecdysozoa</taxon>
        <taxon>Arthropoda</taxon>
        <taxon>Hexapoda</taxon>
        <taxon>Insecta</taxon>
        <taxon>Pterygota</taxon>
        <taxon>Neoptera</taxon>
        <taxon>Paraneoptera</taxon>
        <taxon>Hemiptera</taxon>
        <taxon>Heteroptera</taxon>
        <taxon>Panheteroptera</taxon>
        <taxon>Cimicomorpha</taxon>
        <taxon>Miridae</taxon>
        <taxon>Mirini</taxon>
        <taxon>Apolygus</taxon>
    </lineage>
</organism>
<proteinExistence type="predicted"/>
<sequence length="253" mass="28666">MSERNSDDEEMGREIVPYGSTKTTIRRKSLVESFLSTDHSPKVLFSIGCFTNVMTGRLFFLQSSNRADELMLLPQDEFDAIDPNLGAITTYNTLLMASSLKKSLQTHHFNSKHCVNLLGSNHKRRKRTDDPDSLYKCKIQKSLGSICDAALDLENIILTEKKLYLDALKSDLEYPEFLSTFQTQTEDLKSCLKEQVVNKELKEAIEVERDEIKFVGELCSRLLAITPFSTSKIKNAFLVSGQIMNHVNGVFKP</sequence>
<name>A0A6A4J6A8_APOLU</name>
<protein>
    <submittedName>
        <fullName evidence="1">Uncharacterized protein</fullName>
    </submittedName>
</protein>
<accession>A0A6A4J6A8</accession>
<evidence type="ECO:0000313" key="1">
    <source>
        <dbReference type="EMBL" id="KAF6202462.1"/>
    </source>
</evidence>
<keyword evidence="2" id="KW-1185">Reference proteome</keyword>
<reference evidence="1" key="1">
    <citation type="journal article" date="2021" name="Mol. Ecol. Resour.">
        <title>Apolygus lucorum genome provides insights into omnivorousness and mesophyll feeding.</title>
        <authorList>
            <person name="Liu Y."/>
            <person name="Liu H."/>
            <person name="Wang H."/>
            <person name="Huang T."/>
            <person name="Liu B."/>
            <person name="Yang B."/>
            <person name="Yin L."/>
            <person name="Li B."/>
            <person name="Zhang Y."/>
            <person name="Zhang S."/>
            <person name="Jiang F."/>
            <person name="Zhang X."/>
            <person name="Ren Y."/>
            <person name="Wang B."/>
            <person name="Wang S."/>
            <person name="Lu Y."/>
            <person name="Wu K."/>
            <person name="Fan W."/>
            <person name="Wang G."/>
        </authorList>
    </citation>
    <scope>NUCLEOTIDE SEQUENCE</scope>
    <source>
        <strain evidence="1">12Hb</strain>
    </source>
</reference>
<dbReference type="EMBL" id="WIXP02000012">
    <property type="protein sequence ID" value="KAF6202462.1"/>
    <property type="molecule type" value="Genomic_DNA"/>
</dbReference>
<comment type="caution">
    <text evidence="1">The sequence shown here is derived from an EMBL/GenBank/DDBJ whole genome shotgun (WGS) entry which is preliminary data.</text>
</comment>
<gene>
    <name evidence="1" type="ORF">GE061_004863</name>
</gene>
<dbReference type="Proteomes" id="UP000466442">
    <property type="component" value="Linkage Group LG12"/>
</dbReference>